<evidence type="ECO:0000256" key="4">
    <source>
        <dbReference type="ARBA" id="ARBA00047806"/>
    </source>
</evidence>
<evidence type="ECO:0000259" key="8">
    <source>
        <dbReference type="PROSITE" id="PS51790"/>
    </source>
</evidence>
<dbReference type="GO" id="GO:0008113">
    <property type="term" value="F:peptide-methionine (S)-S-oxide reductase activity"/>
    <property type="evidence" value="ECO:0007669"/>
    <property type="project" value="UniProtKB-UniRule"/>
</dbReference>
<dbReference type="Gene3D" id="3.30.1060.10">
    <property type="entry name" value="Peptide methionine sulphoxide reductase MsrA"/>
    <property type="match status" value="1"/>
</dbReference>
<organism evidence="9 10">
    <name type="scientific">Paenibacillus borealis</name>
    <dbReference type="NCBI Taxonomy" id="160799"/>
    <lineage>
        <taxon>Bacteria</taxon>
        <taxon>Bacillati</taxon>
        <taxon>Bacillota</taxon>
        <taxon>Bacilli</taxon>
        <taxon>Bacillales</taxon>
        <taxon>Paenibacillaceae</taxon>
        <taxon>Paenibacillus</taxon>
    </lineage>
</organism>
<dbReference type="HOGENOM" id="CLU_031040_0_0_9"/>
<evidence type="ECO:0000313" key="10">
    <source>
        <dbReference type="Proteomes" id="UP000029518"/>
    </source>
</evidence>
<protein>
    <recommendedName>
        <fullName evidence="7">Peptide methionine sulfoxide reductase MsrA</fullName>
        <shortName evidence="7">Protein-methionine-S-oxide reductase</shortName>
        <ecNumber evidence="7">1.8.4.11</ecNumber>
    </recommendedName>
    <alternativeName>
        <fullName evidence="7">Peptide-methionine (S)-S-oxide reductase</fullName>
        <shortName evidence="7">Peptide Met(O) reductase</shortName>
    </alternativeName>
</protein>
<keyword evidence="10" id="KW-1185">Reference proteome</keyword>
<evidence type="ECO:0000256" key="6">
    <source>
        <dbReference type="ARBA" id="ARBA00048782"/>
    </source>
</evidence>
<dbReference type="Gene3D" id="2.170.150.20">
    <property type="entry name" value="Peptide methionine sulfoxide reductase"/>
    <property type="match status" value="1"/>
</dbReference>
<dbReference type="HAMAP" id="MF_01401">
    <property type="entry name" value="MsrA"/>
    <property type="match status" value="1"/>
</dbReference>
<dbReference type="Proteomes" id="UP000029518">
    <property type="component" value="Chromosome"/>
</dbReference>
<dbReference type="InterPro" id="IPR036509">
    <property type="entry name" value="Met_Sox_Rdtase_MsrA_sf"/>
</dbReference>
<dbReference type="GO" id="GO:0033743">
    <property type="term" value="F:peptide-methionine (R)-S-oxide reductase activity"/>
    <property type="evidence" value="ECO:0007669"/>
    <property type="project" value="UniProtKB-EC"/>
</dbReference>
<dbReference type="SUPFAM" id="SSF55068">
    <property type="entry name" value="Peptide methionine sulfoxide reductase"/>
    <property type="match status" value="1"/>
</dbReference>
<evidence type="ECO:0000256" key="7">
    <source>
        <dbReference type="HAMAP-Rule" id="MF_01401"/>
    </source>
</evidence>
<feature type="active site" evidence="7">
    <location>
        <position position="16"/>
    </location>
</feature>
<dbReference type="InterPro" id="IPR011057">
    <property type="entry name" value="Mss4-like_sf"/>
</dbReference>
<reference evidence="9" key="1">
    <citation type="submission" date="2014-08" db="EMBL/GenBank/DDBJ databases">
        <title>Comparative genomics of the Paenibacillus odorifer group.</title>
        <authorList>
            <person name="den Bakker H.C."/>
            <person name="Tsai Y.-C.Y.-C."/>
            <person name="Martin N."/>
            <person name="Korlach J."/>
            <person name="Wiedmann M."/>
        </authorList>
    </citation>
    <scope>NUCLEOTIDE SEQUENCE [LARGE SCALE GENOMIC DNA]</scope>
    <source>
        <strain evidence="9">DSM 13188</strain>
    </source>
</reference>
<dbReference type="EC" id="1.8.4.11" evidence="7"/>
<dbReference type="PANTHER" id="PTHR43774:SF1">
    <property type="entry name" value="PEPTIDE METHIONINE SULFOXIDE REDUCTASE MSRA 2"/>
    <property type="match status" value="1"/>
</dbReference>
<dbReference type="Pfam" id="PF01641">
    <property type="entry name" value="SelR"/>
    <property type="match status" value="1"/>
</dbReference>
<comment type="catalytic activity">
    <reaction evidence="6 7">
        <text>[thioredoxin]-disulfide + L-methionine + H2O = L-methionine (S)-S-oxide + [thioredoxin]-dithiol</text>
        <dbReference type="Rhea" id="RHEA:19993"/>
        <dbReference type="Rhea" id="RHEA-COMP:10698"/>
        <dbReference type="Rhea" id="RHEA-COMP:10700"/>
        <dbReference type="ChEBI" id="CHEBI:15377"/>
        <dbReference type="ChEBI" id="CHEBI:29950"/>
        <dbReference type="ChEBI" id="CHEBI:50058"/>
        <dbReference type="ChEBI" id="CHEBI:57844"/>
        <dbReference type="ChEBI" id="CHEBI:58772"/>
        <dbReference type="EC" id="1.8.4.11"/>
    </reaction>
</comment>
<sequence length="325" mass="37525">MNTTNKQQLATFAGGCFWCMVKPFDELPGIVSVVSGYTGGHTEKPTYEDLETDTTGHREAVQITFEPERFPYERLLDIYWQLIDPTDSGGQFMDRGRAYEAAIFVHSEEQREQAERSKEALKASKRFKAPIVTEILPATTFYPAEAEHQHYYRTHPLDYKLYQKGSGRDDFTELHWNGRDDKKQLLNRLTELQYEVTQKKAMEPPYQNEYWNHFEEGIYADIISGDPLFSSQDKFDSGTGWPGFTRPLEEGLVRREADYSGGEVRTVLRSRLSGAYLGHLFYDGPEPAKLHYRVNSAALRFIPKTELTDNGLGRYLELFERESRV</sequence>
<comment type="catalytic activity">
    <reaction evidence="4 7">
        <text>L-methionyl-[protein] + [thioredoxin]-disulfide + H2O = L-methionyl-(S)-S-oxide-[protein] + [thioredoxin]-dithiol</text>
        <dbReference type="Rhea" id="RHEA:14217"/>
        <dbReference type="Rhea" id="RHEA-COMP:10698"/>
        <dbReference type="Rhea" id="RHEA-COMP:10700"/>
        <dbReference type="Rhea" id="RHEA-COMP:12313"/>
        <dbReference type="Rhea" id="RHEA-COMP:12315"/>
        <dbReference type="ChEBI" id="CHEBI:15377"/>
        <dbReference type="ChEBI" id="CHEBI:16044"/>
        <dbReference type="ChEBI" id="CHEBI:29950"/>
        <dbReference type="ChEBI" id="CHEBI:44120"/>
        <dbReference type="ChEBI" id="CHEBI:50058"/>
        <dbReference type="EC" id="1.8.4.11"/>
    </reaction>
</comment>
<proteinExistence type="inferred from homology"/>
<dbReference type="KEGG" id="pbd:PBOR_06035"/>
<dbReference type="PROSITE" id="PS51790">
    <property type="entry name" value="MSRB"/>
    <property type="match status" value="1"/>
</dbReference>
<dbReference type="AlphaFoldDB" id="A0A089L504"/>
<dbReference type="InterPro" id="IPR002579">
    <property type="entry name" value="Met_Sox_Rdtase_MsrB_dom"/>
</dbReference>
<evidence type="ECO:0000256" key="2">
    <source>
        <dbReference type="ARBA" id="ARBA00023002"/>
    </source>
</evidence>
<dbReference type="GO" id="GO:0033744">
    <property type="term" value="F:L-methionine:thioredoxin-disulfide S-oxidoreductase activity"/>
    <property type="evidence" value="ECO:0007669"/>
    <property type="project" value="RHEA"/>
</dbReference>
<dbReference type="PANTHER" id="PTHR43774">
    <property type="entry name" value="PEPTIDE METHIONINE SULFOXIDE REDUCTASE"/>
    <property type="match status" value="1"/>
</dbReference>
<dbReference type="SUPFAM" id="SSF51316">
    <property type="entry name" value="Mss4-like"/>
    <property type="match status" value="1"/>
</dbReference>
<gene>
    <name evidence="7" type="primary">msrA</name>
    <name evidence="9" type="ORF">PBOR_06035</name>
</gene>
<evidence type="ECO:0000256" key="5">
    <source>
        <dbReference type="ARBA" id="ARBA00048488"/>
    </source>
</evidence>
<dbReference type="InterPro" id="IPR002569">
    <property type="entry name" value="Met_Sox_Rdtase_MsrA_dom"/>
</dbReference>
<evidence type="ECO:0000256" key="1">
    <source>
        <dbReference type="ARBA" id="ARBA00005591"/>
    </source>
</evidence>
<dbReference type="NCBIfam" id="TIGR00357">
    <property type="entry name" value="peptide-methionine (R)-S-oxide reductase MsrB"/>
    <property type="match status" value="1"/>
</dbReference>
<dbReference type="OrthoDB" id="4174719at2"/>
<dbReference type="EMBL" id="CP009285">
    <property type="protein sequence ID" value="AIQ56546.1"/>
    <property type="molecule type" value="Genomic_DNA"/>
</dbReference>
<evidence type="ECO:0000256" key="3">
    <source>
        <dbReference type="ARBA" id="ARBA00023268"/>
    </source>
</evidence>
<feature type="domain" description="MsrB" evidence="8">
    <location>
        <begin position="182"/>
        <end position="304"/>
    </location>
</feature>
<comment type="similarity">
    <text evidence="1 7">Belongs to the MsrA Met sulfoxide reductase family.</text>
</comment>
<name>A0A089L504_PAEBO</name>
<keyword evidence="3" id="KW-0511">Multifunctional enzyme</keyword>
<comment type="function">
    <text evidence="7">Has an important function as a repair enzyme for proteins that have been inactivated by oxidation. Catalyzes the reversible oxidation-reduction of methionine sulfoxide in proteins to methionine.</text>
</comment>
<accession>A0A089L504</accession>
<dbReference type="Pfam" id="PF01625">
    <property type="entry name" value="PMSR"/>
    <property type="match status" value="1"/>
</dbReference>
<evidence type="ECO:0000313" key="9">
    <source>
        <dbReference type="EMBL" id="AIQ56546.1"/>
    </source>
</evidence>
<dbReference type="RefSeq" id="WP_081971916.1">
    <property type="nucleotide sequence ID" value="NZ_CP009285.1"/>
</dbReference>
<comment type="catalytic activity">
    <reaction evidence="5">
        <text>L-methionyl-[protein] + [thioredoxin]-disulfide + H2O = L-methionyl-(R)-S-oxide-[protein] + [thioredoxin]-dithiol</text>
        <dbReference type="Rhea" id="RHEA:24164"/>
        <dbReference type="Rhea" id="RHEA-COMP:10698"/>
        <dbReference type="Rhea" id="RHEA-COMP:10700"/>
        <dbReference type="Rhea" id="RHEA-COMP:12313"/>
        <dbReference type="Rhea" id="RHEA-COMP:12314"/>
        <dbReference type="ChEBI" id="CHEBI:15377"/>
        <dbReference type="ChEBI" id="CHEBI:16044"/>
        <dbReference type="ChEBI" id="CHEBI:29950"/>
        <dbReference type="ChEBI" id="CHEBI:45764"/>
        <dbReference type="ChEBI" id="CHEBI:50058"/>
        <dbReference type="EC" id="1.8.4.12"/>
    </reaction>
</comment>
<dbReference type="NCBIfam" id="TIGR00401">
    <property type="entry name" value="msrA"/>
    <property type="match status" value="1"/>
</dbReference>
<keyword evidence="2 7" id="KW-0560">Oxidoreductase</keyword>